<dbReference type="Pfam" id="PF00069">
    <property type="entry name" value="Pkinase"/>
    <property type="match status" value="1"/>
</dbReference>
<keyword evidence="3" id="KW-1185">Reference proteome</keyword>
<dbReference type="SMART" id="SM00220">
    <property type="entry name" value="S_TKc"/>
    <property type="match status" value="1"/>
</dbReference>
<evidence type="ECO:0000313" key="3">
    <source>
        <dbReference type="Proteomes" id="UP001556367"/>
    </source>
</evidence>
<name>A0ABR3J8H0_9AGAR</name>
<dbReference type="PROSITE" id="PS50011">
    <property type="entry name" value="PROTEIN_KINASE_DOM"/>
    <property type="match status" value="1"/>
</dbReference>
<evidence type="ECO:0000313" key="2">
    <source>
        <dbReference type="EMBL" id="KAL0951445.1"/>
    </source>
</evidence>
<protein>
    <recommendedName>
        <fullName evidence="1">Protein kinase domain-containing protein</fullName>
    </recommendedName>
</protein>
<gene>
    <name evidence="2" type="ORF">HGRIS_008134</name>
</gene>
<feature type="domain" description="Protein kinase" evidence="1">
    <location>
        <begin position="1"/>
        <end position="171"/>
    </location>
</feature>
<dbReference type="InterPro" id="IPR000719">
    <property type="entry name" value="Prot_kinase_dom"/>
</dbReference>
<dbReference type="EMBL" id="JASNQZ010000011">
    <property type="protein sequence ID" value="KAL0951445.1"/>
    <property type="molecule type" value="Genomic_DNA"/>
</dbReference>
<dbReference type="Gene3D" id="1.10.510.10">
    <property type="entry name" value="Transferase(Phosphotransferase) domain 1"/>
    <property type="match status" value="1"/>
</dbReference>
<dbReference type="SUPFAM" id="SSF56112">
    <property type="entry name" value="Protein kinase-like (PK-like)"/>
    <property type="match status" value="1"/>
</dbReference>
<comment type="caution">
    <text evidence="2">The sequence shown here is derived from an EMBL/GenBank/DDBJ whole genome shotgun (WGS) entry which is preliminary data.</text>
</comment>
<dbReference type="Proteomes" id="UP001556367">
    <property type="component" value="Unassembled WGS sequence"/>
</dbReference>
<dbReference type="InterPro" id="IPR011009">
    <property type="entry name" value="Kinase-like_dom_sf"/>
</dbReference>
<accession>A0ABR3J8H0</accession>
<dbReference type="PANTHER" id="PTHR24347">
    <property type="entry name" value="SERINE/THREONINE-PROTEIN KINASE"/>
    <property type="match status" value="1"/>
</dbReference>
<evidence type="ECO:0000259" key="1">
    <source>
        <dbReference type="PROSITE" id="PS50011"/>
    </source>
</evidence>
<reference evidence="3" key="1">
    <citation type="submission" date="2024-06" db="EMBL/GenBank/DDBJ databases">
        <title>Multi-omics analyses provide insights into the biosynthesis of the anticancer antibiotic pleurotin in Hohenbuehelia grisea.</title>
        <authorList>
            <person name="Weaver J.A."/>
            <person name="Alberti F."/>
        </authorList>
    </citation>
    <scope>NUCLEOTIDE SEQUENCE [LARGE SCALE GENOMIC DNA]</scope>
    <source>
        <strain evidence="3">T-177</strain>
    </source>
</reference>
<organism evidence="2 3">
    <name type="scientific">Hohenbuehelia grisea</name>
    <dbReference type="NCBI Taxonomy" id="104357"/>
    <lineage>
        <taxon>Eukaryota</taxon>
        <taxon>Fungi</taxon>
        <taxon>Dikarya</taxon>
        <taxon>Basidiomycota</taxon>
        <taxon>Agaricomycotina</taxon>
        <taxon>Agaricomycetes</taxon>
        <taxon>Agaricomycetidae</taxon>
        <taxon>Agaricales</taxon>
        <taxon>Pleurotineae</taxon>
        <taxon>Pleurotaceae</taxon>
        <taxon>Hohenbuehelia</taxon>
    </lineage>
</organism>
<sequence length="188" mass="21305">MCLTMSQPENILLYSPGPYPRIQIADFGLARPKAYQETLNVCGTVSYLPPEGILALDNQHLGYVGMPSDCWSAGVILFIMLAGYHPFDYECPFDSDLADYVPESQDGDSAVSQTYWQNENRVKQRIIDGQVDFRESIWSLLDLARSLVNQLLVRDHLQRASVDIALEHSWITTELSELETAYQERILS</sequence>
<proteinExistence type="predicted"/>